<dbReference type="AlphaFoldDB" id="A0A3L7ZMW4"/>
<dbReference type="EMBL" id="VOHW01000018">
    <property type="protein sequence ID" value="TWV58841.1"/>
    <property type="molecule type" value="Genomic_DNA"/>
</dbReference>
<dbReference type="InterPro" id="IPR025624">
    <property type="entry name" value="PcfK"/>
</dbReference>
<dbReference type="GeneID" id="93100526"/>
<accession>A0A3L7ZMW4</accession>
<reference evidence="3 5" key="2">
    <citation type="submission" date="2019-07" db="EMBL/GenBank/DDBJ databases">
        <title>Genome sequencing of Parabacteroides distasonis iSURF_7.</title>
        <authorList>
            <person name="Degefu H.N."/>
            <person name="Ruoff K.L."/>
            <person name="Price C.E."/>
            <person name="Valls R.A."/>
            <person name="O'Toole G.A."/>
        </authorList>
    </citation>
    <scope>NUCLEOTIDE SEQUENCE [LARGE SCALE GENOMIC DNA]</scope>
    <source>
        <strain evidence="3 5">CFPLTA003_1B</strain>
    </source>
</reference>
<evidence type="ECO:0000313" key="2">
    <source>
        <dbReference type="EMBL" id="RLT73265.1"/>
    </source>
</evidence>
<sequence length="146" mass="16524">MKGTEHFKQAIKAYLDERAKTDELFAVSYAKENKNLDDCVTFILNQAMAICKEGGCGMTDDEVYSLGVHYYDEDDIEVGKAVNCGVIVNHRVELSPEEQAEARENALKAYQNEELRKIQQRNSKPKPTPKAVRQEPEQPTLFDLGL</sequence>
<dbReference type="Proteomes" id="UP000278164">
    <property type="component" value="Unassembled WGS sequence"/>
</dbReference>
<evidence type="ECO:0000313" key="3">
    <source>
        <dbReference type="EMBL" id="TWV58841.1"/>
    </source>
</evidence>
<dbReference type="EMBL" id="RAYI01000019">
    <property type="protein sequence ID" value="RLT73265.1"/>
    <property type="molecule type" value="Genomic_DNA"/>
</dbReference>
<evidence type="ECO:0000313" key="5">
    <source>
        <dbReference type="Proteomes" id="UP000315827"/>
    </source>
</evidence>
<dbReference type="OrthoDB" id="713714at2"/>
<comment type="caution">
    <text evidence="2">The sequence shown here is derived from an EMBL/GenBank/DDBJ whole genome shotgun (WGS) entry which is preliminary data.</text>
</comment>
<organism evidence="2 4">
    <name type="scientific">Parabacteroides distasonis</name>
    <dbReference type="NCBI Taxonomy" id="823"/>
    <lineage>
        <taxon>Bacteria</taxon>
        <taxon>Pseudomonadati</taxon>
        <taxon>Bacteroidota</taxon>
        <taxon>Bacteroidia</taxon>
        <taxon>Bacteroidales</taxon>
        <taxon>Tannerellaceae</taxon>
        <taxon>Parabacteroides</taxon>
    </lineage>
</organism>
<gene>
    <name evidence="2" type="ORF">D7V78_11205</name>
    <name evidence="3" type="ORF">FSA05_20170</name>
</gene>
<reference evidence="2 4" key="1">
    <citation type="submission" date="2018-09" db="EMBL/GenBank/DDBJ databases">
        <title>Murine metabolic-syndrome-specific gut microbial biobank.</title>
        <authorList>
            <person name="Liu C."/>
        </authorList>
    </citation>
    <scope>NUCLEOTIDE SEQUENCE [LARGE SCALE GENOMIC DNA]</scope>
    <source>
        <strain evidence="2 4">8-P5</strain>
    </source>
</reference>
<proteinExistence type="predicted"/>
<feature type="region of interest" description="Disordered" evidence="1">
    <location>
        <begin position="114"/>
        <end position="146"/>
    </location>
</feature>
<dbReference type="Pfam" id="PF14058">
    <property type="entry name" value="PcfK"/>
    <property type="match status" value="1"/>
</dbReference>
<dbReference type="Proteomes" id="UP000315827">
    <property type="component" value="Unassembled WGS sequence"/>
</dbReference>
<dbReference type="RefSeq" id="WP_008771352.1">
    <property type="nucleotide sequence ID" value="NZ_JAJEQK010000002.1"/>
</dbReference>
<evidence type="ECO:0000256" key="1">
    <source>
        <dbReference type="SAM" id="MobiDB-lite"/>
    </source>
</evidence>
<name>A0A3L7ZMW4_PARDI</name>
<evidence type="ECO:0000313" key="4">
    <source>
        <dbReference type="Proteomes" id="UP000278164"/>
    </source>
</evidence>
<protein>
    <submittedName>
        <fullName evidence="2">PcfK-like protein</fullName>
    </submittedName>
</protein>